<sequence>MIMNADAFTDADVLASFSKALNQSSIEDIERNRARRRRVAKADFFNLKEVTGREKFMNL</sequence>
<organism evidence="1">
    <name type="scientific">Siphoviridae sp. ct2ZW1</name>
    <dbReference type="NCBI Taxonomy" id="2825316"/>
    <lineage>
        <taxon>Viruses</taxon>
        <taxon>Duplodnaviria</taxon>
        <taxon>Heunggongvirae</taxon>
        <taxon>Uroviricota</taxon>
        <taxon>Caudoviricetes</taxon>
    </lineage>
</organism>
<dbReference type="EMBL" id="BK015609">
    <property type="protein sequence ID" value="DAE15689.1"/>
    <property type="molecule type" value="Genomic_DNA"/>
</dbReference>
<name>A0A8S5QA63_9CAUD</name>
<evidence type="ECO:0000313" key="1">
    <source>
        <dbReference type="EMBL" id="DAE15689.1"/>
    </source>
</evidence>
<reference evidence="1" key="1">
    <citation type="journal article" date="2021" name="Proc. Natl. Acad. Sci. U.S.A.">
        <title>A Catalog of Tens of Thousands of Viruses from Human Metagenomes Reveals Hidden Associations with Chronic Diseases.</title>
        <authorList>
            <person name="Tisza M.J."/>
            <person name="Buck C.B."/>
        </authorList>
    </citation>
    <scope>NUCLEOTIDE SEQUENCE</scope>
    <source>
        <strain evidence="1">Ct2ZW1</strain>
    </source>
</reference>
<protein>
    <submittedName>
        <fullName evidence="1">Uncharacterized protein</fullName>
    </submittedName>
</protein>
<proteinExistence type="predicted"/>
<accession>A0A8S5QA63</accession>